<proteinExistence type="predicted"/>
<dbReference type="Proteomes" id="UP000724584">
    <property type="component" value="Unassembled WGS sequence"/>
</dbReference>
<comment type="caution">
    <text evidence="1">The sequence shown here is derived from an EMBL/GenBank/DDBJ whole genome shotgun (WGS) entry which is preliminary data.</text>
</comment>
<reference evidence="1 2" key="1">
    <citation type="journal article" date="2021" name="Nat. Commun.">
        <title>Genetic determinants of endophytism in the Arabidopsis root mycobiome.</title>
        <authorList>
            <person name="Mesny F."/>
            <person name="Miyauchi S."/>
            <person name="Thiergart T."/>
            <person name="Pickel B."/>
            <person name="Atanasova L."/>
            <person name="Karlsson M."/>
            <person name="Huettel B."/>
            <person name="Barry K.W."/>
            <person name="Haridas S."/>
            <person name="Chen C."/>
            <person name="Bauer D."/>
            <person name="Andreopoulos W."/>
            <person name="Pangilinan J."/>
            <person name="LaButti K."/>
            <person name="Riley R."/>
            <person name="Lipzen A."/>
            <person name="Clum A."/>
            <person name="Drula E."/>
            <person name="Henrissat B."/>
            <person name="Kohler A."/>
            <person name="Grigoriev I.V."/>
            <person name="Martin F.M."/>
            <person name="Hacquard S."/>
        </authorList>
    </citation>
    <scope>NUCLEOTIDE SEQUENCE [LARGE SCALE GENOMIC DNA]</scope>
    <source>
        <strain evidence="1 2">MPI-SDFR-AT-0079</strain>
    </source>
</reference>
<evidence type="ECO:0000313" key="2">
    <source>
        <dbReference type="Proteomes" id="UP000724584"/>
    </source>
</evidence>
<protein>
    <submittedName>
        <fullName evidence="1">Uncharacterized protein</fullName>
    </submittedName>
</protein>
<organism evidence="1 2">
    <name type="scientific">Chaetomium tenue</name>
    <dbReference type="NCBI Taxonomy" id="1854479"/>
    <lineage>
        <taxon>Eukaryota</taxon>
        <taxon>Fungi</taxon>
        <taxon>Dikarya</taxon>
        <taxon>Ascomycota</taxon>
        <taxon>Pezizomycotina</taxon>
        <taxon>Sordariomycetes</taxon>
        <taxon>Sordariomycetidae</taxon>
        <taxon>Sordariales</taxon>
        <taxon>Chaetomiaceae</taxon>
        <taxon>Chaetomium</taxon>
    </lineage>
</organism>
<evidence type="ECO:0000313" key="1">
    <source>
        <dbReference type="EMBL" id="KAH6628878.1"/>
    </source>
</evidence>
<name>A0ACB7PAB7_9PEZI</name>
<keyword evidence="2" id="KW-1185">Reference proteome</keyword>
<gene>
    <name evidence="1" type="ORF">F5144DRAFT_580373</name>
</gene>
<accession>A0ACB7PAB7</accession>
<sequence>MLRDTAWPQVCFTTTEEVEFNTVLAQHTPAPETRADGLLRLIPVYAETGQPKLRLRGVKGTGGSRVPPSGSSNRWRDRQSGIPTEGRTMFQPAEAECISIRVDGNGRTSKFHRPTCQPQHFSSWICTTEWIPSRLRWPPDFGPRFRCPAWPSHERQISRKQHGEGKPTRRGDQLKPESKLRRIMRLSRRVGESAQGVGDIGVWRIIVAYTHVEMHGLGILCIHMGACNVATPSHHIEFHCGFGNDW</sequence>
<dbReference type="EMBL" id="JAGIZQ010000005">
    <property type="protein sequence ID" value="KAH6628878.1"/>
    <property type="molecule type" value="Genomic_DNA"/>
</dbReference>